<dbReference type="InterPro" id="IPR032675">
    <property type="entry name" value="LRR_dom_sf"/>
</dbReference>
<evidence type="ECO:0000313" key="1">
    <source>
        <dbReference type="EMBL" id="PNG96053.1"/>
    </source>
</evidence>
<gene>
    <name evidence="1" type="ORF">SMF913_12078</name>
</gene>
<organism evidence="1 2">
    <name type="scientific">Streptomyces malaysiensis</name>
    <dbReference type="NCBI Taxonomy" id="92644"/>
    <lineage>
        <taxon>Bacteria</taxon>
        <taxon>Bacillati</taxon>
        <taxon>Actinomycetota</taxon>
        <taxon>Actinomycetes</taxon>
        <taxon>Kitasatosporales</taxon>
        <taxon>Streptomycetaceae</taxon>
        <taxon>Streptomyces</taxon>
        <taxon>Streptomyces violaceusniger group</taxon>
    </lineage>
</organism>
<keyword evidence="2" id="KW-1185">Reference proteome</keyword>
<dbReference type="RefSeq" id="WP_079256951.1">
    <property type="nucleotide sequence ID" value="NZ_JAJGMX010000033.1"/>
</dbReference>
<dbReference type="EMBL" id="LJIW01000001">
    <property type="protein sequence ID" value="PNG96053.1"/>
    <property type="molecule type" value="Genomic_DNA"/>
</dbReference>
<dbReference type="Proteomes" id="UP000236520">
    <property type="component" value="Unassembled WGS sequence"/>
</dbReference>
<evidence type="ECO:0008006" key="3">
    <source>
        <dbReference type="Google" id="ProtNLM"/>
    </source>
</evidence>
<dbReference type="Gene3D" id="3.80.10.10">
    <property type="entry name" value="Ribonuclease Inhibitor"/>
    <property type="match status" value="1"/>
</dbReference>
<dbReference type="SUPFAM" id="SSF52058">
    <property type="entry name" value="L domain-like"/>
    <property type="match status" value="1"/>
</dbReference>
<accession>A0A2J7Z702</accession>
<protein>
    <recommendedName>
        <fullName evidence="3">Leucine-rich repeat domain-containing protein</fullName>
    </recommendedName>
</protein>
<sequence>MTMGKVDPEFDRSITRAIGHGFPVTSQERASVTELVMQRVRDLGPIADFRSLEQLIMVGCDPVSVRQIESLEKLRMLSIEDSALRDISGIESLPILNFSMPRDFVADIAPLLHVPTLLQVDVTGNPLSDVSYREVIPKLVEKGCRVQFSQELEWRVTMRLQTAGVGVACYGSARGYRLCRPGLGLTDAPQYGHPVITKEDAEGLLKGDPEGALRFFS</sequence>
<reference evidence="1 2" key="1">
    <citation type="submission" date="2015-09" db="EMBL/GenBank/DDBJ databases">
        <title>Genome sequence, genome mining and natural product profiling of a biocontrol bacterium Streptomyces malaysiensis F913.</title>
        <authorList>
            <person name="Xu Y."/>
            <person name="Wei J."/>
            <person name="Xie J."/>
            <person name="Li T."/>
            <person name="Zhou Z."/>
        </authorList>
    </citation>
    <scope>NUCLEOTIDE SEQUENCE [LARGE SCALE GENOMIC DNA]</scope>
    <source>
        <strain evidence="1 2">F913</strain>
    </source>
</reference>
<name>A0A2J7Z702_STRMQ</name>
<dbReference type="AlphaFoldDB" id="A0A2J7Z702"/>
<evidence type="ECO:0000313" key="2">
    <source>
        <dbReference type="Proteomes" id="UP000236520"/>
    </source>
</evidence>
<comment type="caution">
    <text evidence="1">The sequence shown here is derived from an EMBL/GenBank/DDBJ whole genome shotgun (WGS) entry which is preliminary data.</text>
</comment>
<proteinExistence type="predicted"/>